<name>A0A1M6BIS6_9BACT</name>
<dbReference type="EMBL" id="FQYR01000002">
    <property type="protein sequence ID" value="SHI48621.1"/>
    <property type="molecule type" value="Genomic_DNA"/>
</dbReference>
<reference evidence="2 3" key="1">
    <citation type="submission" date="2016-11" db="EMBL/GenBank/DDBJ databases">
        <authorList>
            <person name="Jaros S."/>
            <person name="Januszkiewicz K."/>
            <person name="Wedrychowicz H."/>
        </authorList>
    </citation>
    <scope>NUCLEOTIDE SEQUENCE [LARGE SCALE GENOMIC DNA]</scope>
    <source>
        <strain evidence="2 3">DSM 18772</strain>
    </source>
</reference>
<proteinExistence type="predicted"/>
<organism evidence="2 3">
    <name type="scientific">Rubritalea squalenifaciens DSM 18772</name>
    <dbReference type="NCBI Taxonomy" id="1123071"/>
    <lineage>
        <taxon>Bacteria</taxon>
        <taxon>Pseudomonadati</taxon>
        <taxon>Verrucomicrobiota</taxon>
        <taxon>Verrucomicrobiia</taxon>
        <taxon>Verrucomicrobiales</taxon>
        <taxon>Rubritaleaceae</taxon>
        <taxon>Rubritalea</taxon>
    </lineage>
</organism>
<dbReference type="InParanoid" id="A0A1M6BIS6"/>
<gene>
    <name evidence="2" type="ORF">SAMN02745181_0233</name>
</gene>
<feature type="region of interest" description="Disordered" evidence="1">
    <location>
        <begin position="66"/>
        <end position="93"/>
    </location>
</feature>
<evidence type="ECO:0000256" key="1">
    <source>
        <dbReference type="SAM" id="MobiDB-lite"/>
    </source>
</evidence>
<evidence type="ECO:0000313" key="2">
    <source>
        <dbReference type="EMBL" id="SHI48621.1"/>
    </source>
</evidence>
<dbReference type="AlphaFoldDB" id="A0A1M6BIS6"/>
<accession>A0A1M6BIS6</accession>
<protein>
    <submittedName>
        <fullName evidence="2">Predicted small secreted protein</fullName>
    </submittedName>
</protein>
<evidence type="ECO:0000313" key="3">
    <source>
        <dbReference type="Proteomes" id="UP000184510"/>
    </source>
</evidence>
<keyword evidence="3" id="KW-1185">Reference proteome</keyword>
<sequence length="93" mass="10328">MAKFSSYQKIYSVAFRGKWGTRLPMEKRTVVIAMLGAVSLGVTSCNTFVGVGRDFKRLGEGVENTAYGKTWDGQPRRARQPQYTPPSNQVAPQ</sequence>
<feature type="compositionally biased region" description="Polar residues" evidence="1">
    <location>
        <begin position="81"/>
        <end position="93"/>
    </location>
</feature>
<dbReference type="Proteomes" id="UP000184510">
    <property type="component" value="Unassembled WGS sequence"/>
</dbReference>